<dbReference type="InParanoid" id="A0A0A0HTL0"/>
<keyword evidence="2" id="KW-1185">Reference proteome</keyword>
<organism evidence="1 2">
    <name type="scientific">Paracoccidioides brasiliensis (strain Pb18)</name>
    <dbReference type="NCBI Taxonomy" id="502780"/>
    <lineage>
        <taxon>Eukaryota</taxon>
        <taxon>Fungi</taxon>
        <taxon>Dikarya</taxon>
        <taxon>Ascomycota</taxon>
        <taxon>Pezizomycotina</taxon>
        <taxon>Eurotiomycetes</taxon>
        <taxon>Eurotiomycetidae</taxon>
        <taxon>Onygenales</taxon>
        <taxon>Ajellomycetaceae</taxon>
        <taxon>Paracoccidioides</taxon>
    </lineage>
</organism>
<sequence length="65" mass="7205">MVPKMVQAAQTRLKRVGAARGINFKFRVYMGSSRFAHALLHITGEEKGRGGCQIQSKLSEVLLQC</sequence>
<dbReference type="RefSeq" id="XP_010762597.1">
    <property type="nucleotide sequence ID" value="XM_010764295.1"/>
</dbReference>
<accession>A0A0A0HTL0</accession>
<dbReference type="GeneID" id="22588110"/>
<dbReference type="OrthoDB" id="1930760at2759"/>
<protein>
    <submittedName>
        <fullName evidence="1">Uncharacterized protein</fullName>
    </submittedName>
</protein>
<dbReference type="HOGENOM" id="CLU_2850318_0_0_1"/>
<dbReference type="VEuPathDB" id="FungiDB:PADG_12213"/>
<dbReference type="Proteomes" id="UP000001628">
    <property type="component" value="Unassembled WGS sequence"/>
</dbReference>
<dbReference type="Gene3D" id="3.40.30.10">
    <property type="entry name" value="Glutaredoxin"/>
    <property type="match status" value="1"/>
</dbReference>
<name>A0A0A0HTL0_PARBD</name>
<reference evidence="1 2" key="1">
    <citation type="journal article" date="2011" name="PLoS Genet.">
        <title>Comparative genomic analysis of human fungal pathogens causing paracoccidioidomycosis.</title>
        <authorList>
            <person name="Desjardins C.A."/>
            <person name="Champion M.D."/>
            <person name="Holder J.W."/>
            <person name="Muszewska A."/>
            <person name="Goldberg J."/>
            <person name="Bailao A.M."/>
            <person name="Brigido M.M."/>
            <person name="Ferreira M.E."/>
            <person name="Garcia A.M."/>
            <person name="Grynberg M."/>
            <person name="Gujja S."/>
            <person name="Heiman D.I."/>
            <person name="Henn M.R."/>
            <person name="Kodira C.D."/>
            <person name="Leon-Narvaez H."/>
            <person name="Longo L.V."/>
            <person name="Ma L.J."/>
            <person name="Malavazi I."/>
            <person name="Matsuo A.L."/>
            <person name="Morais F.V."/>
            <person name="Pereira M."/>
            <person name="Rodriguez-Brito S."/>
            <person name="Sakthikumar S."/>
            <person name="Salem-Izacc S.M."/>
            <person name="Sykes S.M."/>
            <person name="Teixeira M.M."/>
            <person name="Vallejo M.C."/>
            <person name="Walter M.E."/>
            <person name="Yandava C."/>
            <person name="Young S."/>
            <person name="Zeng Q."/>
            <person name="Zucker J."/>
            <person name="Felipe M.S."/>
            <person name="Goldman G.H."/>
            <person name="Haas B.J."/>
            <person name="McEwen J.G."/>
            <person name="Nino-Vega G."/>
            <person name="Puccia R."/>
            <person name="San-Blas G."/>
            <person name="Soares C.M."/>
            <person name="Birren B.W."/>
            <person name="Cuomo C.A."/>
        </authorList>
    </citation>
    <scope>NUCLEOTIDE SEQUENCE [LARGE SCALE GENOMIC DNA]</scope>
    <source>
        <strain evidence="1 2">Pb18</strain>
    </source>
</reference>
<evidence type="ECO:0000313" key="1">
    <source>
        <dbReference type="EMBL" id="KGM91643.1"/>
    </source>
</evidence>
<dbReference type="KEGG" id="pbn:PADG_12213"/>
<proteinExistence type="predicted"/>
<evidence type="ECO:0000313" key="2">
    <source>
        <dbReference type="Proteomes" id="UP000001628"/>
    </source>
</evidence>
<dbReference type="EMBL" id="KN275966">
    <property type="protein sequence ID" value="KGM91643.1"/>
    <property type="molecule type" value="Genomic_DNA"/>
</dbReference>
<dbReference type="AlphaFoldDB" id="A0A0A0HTL0"/>
<gene>
    <name evidence="1" type="ORF">PADG_12213</name>
</gene>